<sequence length="202" mass="22971">MHGLAYVCVFYLLRLSLLESFCLKMGRYCAVVRCKSRSHDHLNRKLENGIRFFSLPAVKEGQGSKVLDITTRRRRAWVAAIGRATIKFESKQKVFVCSRHFLTGKPAYEMFTNDPDWAPSLKMGHEELKQDARGFKRLREWKNMKRSLAMDRARQFSDAATVRGRGAELSHLQESAGSHGVKQEVTEAADPTPALEAISIKK</sequence>
<evidence type="ECO:0000256" key="6">
    <source>
        <dbReference type="SAM" id="MobiDB-lite"/>
    </source>
</evidence>
<dbReference type="OMA" id="PAYEMFT"/>
<keyword evidence="2 5" id="KW-0863">Zinc-finger</keyword>
<dbReference type="GeneID" id="108680962"/>
<accession>A0A8B7PGV8</accession>
<dbReference type="Proteomes" id="UP000694843">
    <property type="component" value="Unplaced"/>
</dbReference>
<evidence type="ECO:0000259" key="8">
    <source>
        <dbReference type="PROSITE" id="PS50950"/>
    </source>
</evidence>
<dbReference type="InterPro" id="IPR006612">
    <property type="entry name" value="THAP_Znf"/>
</dbReference>
<dbReference type="RefSeq" id="XP_018025383.1">
    <property type="nucleotide sequence ID" value="XM_018169894.2"/>
</dbReference>
<keyword evidence="7" id="KW-0732">Signal</keyword>
<feature type="region of interest" description="Disordered" evidence="6">
    <location>
        <begin position="173"/>
        <end position="192"/>
    </location>
</feature>
<gene>
    <name evidence="10" type="primary">LOC108680962</name>
</gene>
<reference evidence="10" key="1">
    <citation type="submission" date="2025-08" db="UniProtKB">
        <authorList>
            <consortium name="RefSeq"/>
        </authorList>
    </citation>
    <scope>IDENTIFICATION</scope>
</reference>
<evidence type="ECO:0000256" key="1">
    <source>
        <dbReference type="ARBA" id="ARBA00022723"/>
    </source>
</evidence>
<keyword evidence="3" id="KW-0862">Zinc</keyword>
<name>A0A8B7PGV8_HYAAZ</name>
<proteinExistence type="predicted"/>
<feature type="domain" description="THAP-type" evidence="8">
    <location>
        <begin position="25"/>
        <end position="122"/>
    </location>
</feature>
<evidence type="ECO:0000256" key="3">
    <source>
        <dbReference type="ARBA" id="ARBA00022833"/>
    </source>
</evidence>
<dbReference type="OrthoDB" id="6375458at2759"/>
<dbReference type="GO" id="GO:0008270">
    <property type="term" value="F:zinc ion binding"/>
    <property type="evidence" value="ECO:0007669"/>
    <property type="project" value="UniProtKB-KW"/>
</dbReference>
<dbReference type="AlphaFoldDB" id="A0A8B7PGV8"/>
<dbReference type="GO" id="GO:0003677">
    <property type="term" value="F:DNA binding"/>
    <property type="evidence" value="ECO:0007669"/>
    <property type="project" value="UniProtKB-UniRule"/>
</dbReference>
<dbReference type="KEGG" id="hazt:108680962"/>
<protein>
    <submittedName>
        <fullName evidence="10">Uncharacterized protein LOC108680962</fullName>
    </submittedName>
</protein>
<keyword evidence="4 5" id="KW-0238">DNA-binding</keyword>
<organism evidence="9 10">
    <name type="scientific">Hyalella azteca</name>
    <name type="common">Amphipod</name>
    <dbReference type="NCBI Taxonomy" id="294128"/>
    <lineage>
        <taxon>Eukaryota</taxon>
        <taxon>Metazoa</taxon>
        <taxon>Ecdysozoa</taxon>
        <taxon>Arthropoda</taxon>
        <taxon>Crustacea</taxon>
        <taxon>Multicrustacea</taxon>
        <taxon>Malacostraca</taxon>
        <taxon>Eumalacostraca</taxon>
        <taxon>Peracarida</taxon>
        <taxon>Amphipoda</taxon>
        <taxon>Senticaudata</taxon>
        <taxon>Talitrida</taxon>
        <taxon>Talitroidea</taxon>
        <taxon>Hyalellidae</taxon>
        <taxon>Hyalella</taxon>
    </lineage>
</organism>
<evidence type="ECO:0000256" key="7">
    <source>
        <dbReference type="SAM" id="SignalP"/>
    </source>
</evidence>
<dbReference type="SUPFAM" id="SSF57716">
    <property type="entry name" value="Glucocorticoid receptor-like (DNA-binding domain)"/>
    <property type="match status" value="1"/>
</dbReference>
<evidence type="ECO:0000313" key="9">
    <source>
        <dbReference type="Proteomes" id="UP000694843"/>
    </source>
</evidence>
<evidence type="ECO:0000313" key="10">
    <source>
        <dbReference type="RefSeq" id="XP_018025383.1"/>
    </source>
</evidence>
<feature type="chain" id="PRO_5034546623" evidence="7">
    <location>
        <begin position="21"/>
        <end position="202"/>
    </location>
</feature>
<keyword evidence="1" id="KW-0479">Metal-binding</keyword>
<keyword evidence="9" id="KW-1185">Reference proteome</keyword>
<evidence type="ECO:0000256" key="2">
    <source>
        <dbReference type="ARBA" id="ARBA00022771"/>
    </source>
</evidence>
<dbReference type="PROSITE" id="PS50950">
    <property type="entry name" value="ZF_THAP"/>
    <property type="match status" value="1"/>
</dbReference>
<evidence type="ECO:0000256" key="4">
    <source>
        <dbReference type="ARBA" id="ARBA00023125"/>
    </source>
</evidence>
<dbReference type="SMART" id="SM00980">
    <property type="entry name" value="THAP"/>
    <property type="match status" value="1"/>
</dbReference>
<evidence type="ECO:0000256" key="5">
    <source>
        <dbReference type="PROSITE-ProRule" id="PRU00309"/>
    </source>
</evidence>
<dbReference type="Pfam" id="PF05485">
    <property type="entry name" value="THAP"/>
    <property type="match status" value="1"/>
</dbReference>
<feature type="signal peptide" evidence="7">
    <location>
        <begin position="1"/>
        <end position="20"/>
    </location>
</feature>
<feature type="non-terminal residue" evidence="10">
    <location>
        <position position="202"/>
    </location>
</feature>